<protein>
    <recommendedName>
        <fullName evidence="4">DUF1440 domain-containing protein</fullName>
    </recommendedName>
</protein>
<feature type="transmembrane region" description="Helical" evidence="1">
    <location>
        <begin position="104"/>
        <end position="125"/>
    </location>
</feature>
<feature type="transmembrane region" description="Helical" evidence="1">
    <location>
        <begin position="137"/>
        <end position="160"/>
    </location>
</feature>
<feature type="transmembrane region" description="Helical" evidence="1">
    <location>
        <begin position="71"/>
        <end position="92"/>
    </location>
</feature>
<feature type="transmembrane region" description="Helical" evidence="1">
    <location>
        <begin position="12"/>
        <end position="40"/>
    </location>
</feature>
<evidence type="ECO:0000313" key="3">
    <source>
        <dbReference type="Proteomes" id="UP000255334"/>
    </source>
</evidence>
<dbReference type="RefSeq" id="WP_115479625.1">
    <property type="nucleotide sequence ID" value="NZ_QRBF01000009.1"/>
</dbReference>
<sequence length="163" mass="17786">MSIAHADSRAVAVNRFIASAALMVFLLASADLIFACTYWHQLYAVPWSRLVQNIAAGLLGKRSFAGGAPTVVLGALLQYFMMSIMVGAYYAISTRMHVLRERPWQYGLLYGVVLFVVMNFIVLPLSAAPKGPVVPSWIVGSVVVHLIIGVSIAHGARWAVRRD</sequence>
<name>A0A370WWU5_9GAMM</name>
<evidence type="ECO:0008006" key="4">
    <source>
        <dbReference type="Google" id="ProtNLM"/>
    </source>
</evidence>
<accession>A0A370WWU5</accession>
<gene>
    <name evidence="2" type="ORF">DWU99_18760</name>
</gene>
<evidence type="ECO:0000313" key="2">
    <source>
        <dbReference type="EMBL" id="RDS80623.1"/>
    </source>
</evidence>
<dbReference type="AlphaFoldDB" id="A0A370WWU5"/>
<dbReference type="EMBL" id="QRBF01000009">
    <property type="protein sequence ID" value="RDS80623.1"/>
    <property type="molecule type" value="Genomic_DNA"/>
</dbReference>
<keyword evidence="3" id="KW-1185">Reference proteome</keyword>
<keyword evidence="1" id="KW-0812">Transmembrane</keyword>
<keyword evidence="1" id="KW-1133">Transmembrane helix</keyword>
<reference evidence="2 3" key="1">
    <citation type="submission" date="2018-07" db="EMBL/GenBank/DDBJ databases">
        <title>Dyella monticola sp. nov. and Dyella psychrodurans sp. nov. isolated from monsoon evergreen broad-leaved forest soil of Dinghu Mountain, China.</title>
        <authorList>
            <person name="Gao Z."/>
            <person name="Qiu L."/>
        </authorList>
    </citation>
    <scope>NUCLEOTIDE SEQUENCE [LARGE SCALE GENOMIC DNA]</scope>
    <source>
        <strain evidence="2 3">4MSK11</strain>
    </source>
</reference>
<keyword evidence="1" id="KW-0472">Membrane</keyword>
<organism evidence="2 3">
    <name type="scientific">Dyella psychrodurans</name>
    <dbReference type="NCBI Taxonomy" id="1927960"/>
    <lineage>
        <taxon>Bacteria</taxon>
        <taxon>Pseudomonadati</taxon>
        <taxon>Pseudomonadota</taxon>
        <taxon>Gammaproteobacteria</taxon>
        <taxon>Lysobacterales</taxon>
        <taxon>Rhodanobacteraceae</taxon>
        <taxon>Dyella</taxon>
    </lineage>
</organism>
<dbReference type="OrthoDB" id="118190at2"/>
<dbReference type="Proteomes" id="UP000255334">
    <property type="component" value="Unassembled WGS sequence"/>
</dbReference>
<proteinExistence type="predicted"/>
<evidence type="ECO:0000256" key="1">
    <source>
        <dbReference type="SAM" id="Phobius"/>
    </source>
</evidence>
<comment type="caution">
    <text evidence="2">The sequence shown here is derived from an EMBL/GenBank/DDBJ whole genome shotgun (WGS) entry which is preliminary data.</text>
</comment>